<evidence type="ECO:0000313" key="2">
    <source>
        <dbReference type="EMBL" id="SVC19943.1"/>
    </source>
</evidence>
<dbReference type="Gene3D" id="3.40.190.10">
    <property type="entry name" value="Periplasmic binding protein-like II"/>
    <property type="match status" value="2"/>
</dbReference>
<organism evidence="2">
    <name type="scientific">marine metagenome</name>
    <dbReference type="NCBI Taxonomy" id="408172"/>
    <lineage>
        <taxon>unclassified sequences</taxon>
        <taxon>metagenomes</taxon>
        <taxon>ecological metagenomes</taxon>
    </lineage>
</organism>
<dbReference type="AlphaFoldDB" id="A0A382K8T3"/>
<dbReference type="Pfam" id="PF13531">
    <property type="entry name" value="SBP_bac_11"/>
    <property type="match status" value="1"/>
</dbReference>
<keyword evidence="1" id="KW-0732">Signal</keyword>
<dbReference type="PANTHER" id="PTHR30006">
    <property type="entry name" value="THIAMINE-BINDING PERIPLASMIC PROTEIN-RELATED"/>
    <property type="match status" value="1"/>
</dbReference>
<evidence type="ECO:0008006" key="3">
    <source>
        <dbReference type="Google" id="ProtNLM"/>
    </source>
</evidence>
<name>A0A382K8T3_9ZZZZ</name>
<reference evidence="2" key="1">
    <citation type="submission" date="2018-05" db="EMBL/GenBank/DDBJ databases">
        <authorList>
            <person name="Lanie J.A."/>
            <person name="Ng W.-L."/>
            <person name="Kazmierczak K.M."/>
            <person name="Andrzejewski T.M."/>
            <person name="Davidsen T.M."/>
            <person name="Wayne K.J."/>
            <person name="Tettelin H."/>
            <person name="Glass J.I."/>
            <person name="Rusch D."/>
            <person name="Podicherti R."/>
            <person name="Tsui H.-C.T."/>
            <person name="Winkler M.E."/>
        </authorList>
    </citation>
    <scope>NUCLEOTIDE SEQUENCE</scope>
</reference>
<evidence type="ECO:0000256" key="1">
    <source>
        <dbReference type="ARBA" id="ARBA00022729"/>
    </source>
</evidence>
<proteinExistence type="predicted"/>
<dbReference type="EMBL" id="UINC01078656">
    <property type="protein sequence ID" value="SVC19943.1"/>
    <property type="molecule type" value="Genomic_DNA"/>
</dbReference>
<protein>
    <recommendedName>
        <fullName evidence="3">Iron ABC transporter substrate-binding protein</fullName>
    </recommendedName>
</protein>
<accession>A0A382K8T3</accession>
<dbReference type="PANTHER" id="PTHR30006:SF24">
    <property type="entry name" value="SLL0237 PROTEIN"/>
    <property type="match status" value="1"/>
</dbReference>
<dbReference type="SUPFAM" id="SSF53850">
    <property type="entry name" value="Periplasmic binding protein-like II"/>
    <property type="match status" value="1"/>
</dbReference>
<sequence>MWLIGTVLLIGCSPGGDSVTVYTSQDQVYAEPILRQFEQETGVRVRAVYDSEAVKTVGLINRLIAEKNHPRCDLFWNNEAFRTHQLAARGVLAADEPIKSFGARTRQWVWNTNQLGRAELPPNLASLTNAQWRGKVAIALPLFGTTATHFQVLRQRLGKARWQAWCRALLANGVMTVDGNSTVVHLVGRGEVTLGLTDSDDVRAGVRNGLPIAGQSLGTDGLVIRNTLGHIRAAPRPGLAKRLANFLQSPRVRTALVEAGAIDPGEAPATVVIAWPSLVEVNEQAVNELQSIFLD</sequence>
<gene>
    <name evidence="2" type="ORF">METZ01_LOCUS272797</name>
</gene>